<accession>A0A5S9IU77</accession>
<keyword evidence="3" id="KW-1185">Reference proteome</keyword>
<evidence type="ECO:0000313" key="3">
    <source>
        <dbReference type="Proteomes" id="UP000326354"/>
    </source>
</evidence>
<dbReference type="EMBL" id="AP019860">
    <property type="protein sequence ID" value="BBM88223.1"/>
    <property type="molecule type" value="Genomic_DNA"/>
</dbReference>
<keyword evidence="1" id="KW-0472">Membrane</keyword>
<dbReference type="Proteomes" id="UP000326354">
    <property type="component" value="Chromosome"/>
</dbReference>
<reference evidence="2 3" key="1">
    <citation type="submission" date="2019-08" db="EMBL/GenBank/DDBJ databases">
        <title>Complete genome sequence of Candidatus Uab amorphum.</title>
        <authorList>
            <person name="Shiratori T."/>
            <person name="Suzuki S."/>
            <person name="Kakizawa Y."/>
            <person name="Ishida K."/>
        </authorList>
    </citation>
    <scope>NUCLEOTIDE SEQUENCE [LARGE SCALE GENOMIC DNA]</scope>
    <source>
        <strain evidence="2 3">SRT547</strain>
    </source>
</reference>
<organism evidence="2 3">
    <name type="scientific">Uabimicrobium amorphum</name>
    <dbReference type="NCBI Taxonomy" id="2596890"/>
    <lineage>
        <taxon>Bacteria</taxon>
        <taxon>Pseudomonadati</taxon>
        <taxon>Planctomycetota</taxon>
        <taxon>Candidatus Uabimicrobiia</taxon>
        <taxon>Candidatus Uabimicrobiales</taxon>
        <taxon>Candidatus Uabimicrobiaceae</taxon>
        <taxon>Candidatus Uabimicrobium</taxon>
    </lineage>
</organism>
<evidence type="ECO:0000256" key="1">
    <source>
        <dbReference type="SAM" id="Phobius"/>
    </source>
</evidence>
<feature type="transmembrane region" description="Helical" evidence="1">
    <location>
        <begin position="95"/>
        <end position="113"/>
    </location>
</feature>
<feature type="transmembrane region" description="Helical" evidence="1">
    <location>
        <begin position="59"/>
        <end position="75"/>
    </location>
</feature>
<dbReference type="AlphaFoldDB" id="A0A5S9IU77"/>
<evidence type="ECO:0000313" key="2">
    <source>
        <dbReference type="EMBL" id="BBM88223.1"/>
    </source>
</evidence>
<sequence>MMEDAIVVTYIFIIPAIAIFWFAYLLYQAYKSKLSLAIGVLIALALYSLSFAIGLPGALLVFLCFSAYFPLRLVYIVGIRADSREVSCGGGKKEITFLFAMTILSCLVAYLTIRSAGGAISG</sequence>
<keyword evidence="1" id="KW-0812">Transmembrane</keyword>
<dbReference type="RefSeq" id="WP_152021845.1">
    <property type="nucleotide sequence ID" value="NZ_AP019860.1"/>
</dbReference>
<gene>
    <name evidence="2" type="ORF">UABAM_06644</name>
</gene>
<protein>
    <submittedName>
        <fullName evidence="2">Uncharacterized protein</fullName>
    </submittedName>
</protein>
<proteinExistence type="predicted"/>
<feature type="transmembrane region" description="Helical" evidence="1">
    <location>
        <begin position="6"/>
        <end position="27"/>
    </location>
</feature>
<feature type="transmembrane region" description="Helical" evidence="1">
    <location>
        <begin position="34"/>
        <end position="53"/>
    </location>
</feature>
<keyword evidence="1" id="KW-1133">Transmembrane helix</keyword>
<name>A0A5S9IU77_UABAM</name>
<dbReference type="KEGG" id="uam:UABAM_06644"/>